<reference evidence="2 3" key="1">
    <citation type="journal article" date="2005" name="Int. J. Syst. Evol. Microbiol.">
        <title>Bacillus cibi sp. nov., isolated from jeotgal, a traditional Korean fermented seafood.</title>
        <authorList>
            <person name="Yoon J.H."/>
            <person name="Lee C.H."/>
            <person name="Oh T.K."/>
        </authorList>
    </citation>
    <scope>NUCLEOTIDE SEQUENCE [LARGE SCALE GENOMIC DNA]</scope>
    <source>
        <strain evidence="2 3">DSM 16189</strain>
    </source>
</reference>
<dbReference type="Pfam" id="PF13456">
    <property type="entry name" value="RVT_3"/>
    <property type="match status" value="1"/>
</dbReference>
<dbReference type="PANTHER" id="PTHR47723">
    <property type="entry name" value="OS05G0353850 PROTEIN"/>
    <property type="match status" value="1"/>
</dbReference>
<dbReference type="InterPro" id="IPR002156">
    <property type="entry name" value="RNaseH_domain"/>
</dbReference>
<name>A0A084H055_METID</name>
<dbReference type="Gene3D" id="3.30.420.10">
    <property type="entry name" value="Ribonuclease H-like superfamily/Ribonuclease H"/>
    <property type="match status" value="1"/>
</dbReference>
<comment type="caution">
    <text evidence="2">The sequence shown here is derived from an EMBL/GenBank/DDBJ whole genome shotgun (WGS) entry which is preliminary data.</text>
</comment>
<dbReference type="SUPFAM" id="SSF53098">
    <property type="entry name" value="Ribonuclease H-like"/>
    <property type="match status" value="1"/>
</dbReference>
<dbReference type="GO" id="GO:0004523">
    <property type="term" value="F:RNA-DNA hybrid ribonuclease activity"/>
    <property type="evidence" value="ECO:0007669"/>
    <property type="project" value="UniProtKB-EC"/>
</dbReference>
<dbReference type="CDD" id="cd09279">
    <property type="entry name" value="RNase_HI_like"/>
    <property type="match status" value="1"/>
</dbReference>
<sequence length="133" mass="14705">MIEVYVDGASAGDPGPSGAGIFIKGHGKGEQFAVPLGTMTNHEAEYHALIKSLEICREKGFSIISVRTDSQLVERAVEKEYVKNPSFVPLLERVLELKNGFDLFFIKWIPSKQNAVADELARKAIRMNGRDKA</sequence>
<evidence type="ECO:0000259" key="1">
    <source>
        <dbReference type="PROSITE" id="PS50879"/>
    </source>
</evidence>
<dbReference type="EMBL" id="JNVC02000004">
    <property type="protein sequence ID" value="KEZ52967.1"/>
    <property type="molecule type" value="Genomic_DNA"/>
</dbReference>
<accession>A0A084H055</accession>
<organism evidence="2 3">
    <name type="scientific">Metabacillus indicus</name>
    <name type="common">Bacillus indicus</name>
    <dbReference type="NCBI Taxonomy" id="246786"/>
    <lineage>
        <taxon>Bacteria</taxon>
        <taxon>Bacillati</taxon>
        <taxon>Bacillota</taxon>
        <taxon>Bacilli</taxon>
        <taxon>Bacillales</taxon>
        <taxon>Bacillaceae</taxon>
        <taxon>Metabacillus</taxon>
    </lineage>
</organism>
<proteinExistence type="predicted"/>
<dbReference type="AlphaFoldDB" id="A0A084H055"/>
<dbReference type="PROSITE" id="PS50879">
    <property type="entry name" value="RNASE_H_1"/>
    <property type="match status" value="1"/>
</dbReference>
<keyword evidence="3" id="KW-1185">Reference proteome</keyword>
<keyword evidence="2" id="KW-0378">Hydrolase</keyword>
<protein>
    <submittedName>
        <fullName evidence="2">Ribonuclease H</fullName>
        <ecNumber evidence="2">3.1.26.4</ecNumber>
    </submittedName>
</protein>
<dbReference type="GO" id="GO:0003676">
    <property type="term" value="F:nucleic acid binding"/>
    <property type="evidence" value="ECO:0007669"/>
    <property type="project" value="InterPro"/>
</dbReference>
<dbReference type="EC" id="3.1.26.4" evidence="2"/>
<dbReference type="PANTHER" id="PTHR47723:SF19">
    <property type="entry name" value="POLYNUCLEOTIDYL TRANSFERASE, RIBONUCLEASE H-LIKE SUPERFAMILY PROTEIN"/>
    <property type="match status" value="1"/>
</dbReference>
<gene>
    <name evidence="2" type="primary">rnhA</name>
    <name evidence="2" type="ORF">GS18_0209100</name>
</gene>
<dbReference type="InterPro" id="IPR012337">
    <property type="entry name" value="RNaseH-like_sf"/>
</dbReference>
<dbReference type="Proteomes" id="UP000028549">
    <property type="component" value="Unassembled WGS sequence"/>
</dbReference>
<dbReference type="OrthoDB" id="7845843at2"/>
<evidence type="ECO:0000313" key="2">
    <source>
        <dbReference type="EMBL" id="KEZ52967.1"/>
    </source>
</evidence>
<dbReference type="InterPro" id="IPR036397">
    <property type="entry name" value="RNaseH_sf"/>
</dbReference>
<dbReference type="InterPro" id="IPR053151">
    <property type="entry name" value="RNase_H-like"/>
</dbReference>
<feature type="domain" description="RNase H type-1" evidence="1">
    <location>
        <begin position="1"/>
        <end position="126"/>
    </location>
</feature>
<dbReference type="STRING" id="246786.GS18_0209100"/>
<evidence type="ECO:0000313" key="3">
    <source>
        <dbReference type="Proteomes" id="UP000028549"/>
    </source>
</evidence>
<dbReference type="RefSeq" id="WP_029566006.1">
    <property type="nucleotide sequence ID" value="NZ_CANLZQ010000004.1"/>
</dbReference>